<sequence length="298" mass="33756">MNSTYPMEVPLTKAQIYKKRMNLKSKAKDELIHRKKNHTKTVSSVQRTRDDVQKKFTDFRSAVKKKAADNIRRDSQETESPRVPGSGKALLFCSLFIMEGEVSGKQYFPLILSEILEEDDATKALDATLLHSFMSQSVEQDHNVHTMVQSALLLASSEREEHVRQQGFMAHLQGKEEYDFFKNLRVTKKTFEFLFDIFKHHYNPTHQGGREPVSTDTFSISFTLTNTPRSSSGYALFLGPVRSHIMYCTGTPLNAGAADIIRHIGTSPALEPLPFSEGNPRFLAFSLQAHSTISRELL</sequence>
<dbReference type="EMBL" id="JAWQEG010000092">
    <property type="protein sequence ID" value="KAK3894747.1"/>
    <property type="molecule type" value="Genomic_DNA"/>
</dbReference>
<name>A0AAE1GLH1_PETCI</name>
<evidence type="ECO:0000313" key="2">
    <source>
        <dbReference type="Proteomes" id="UP001286313"/>
    </source>
</evidence>
<dbReference type="AlphaFoldDB" id="A0AAE1GLH1"/>
<gene>
    <name evidence="1" type="ORF">Pcinc_001471</name>
</gene>
<dbReference type="Proteomes" id="UP001286313">
    <property type="component" value="Unassembled WGS sequence"/>
</dbReference>
<keyword evidence="2" id="KW-1185">Reference proteome</keyword>
<protein>
    <submittedName>
        <fullName evidence="1">Uncharacterized protein</fullName>
    </submittedName>
</protein>
<comment type="caution">
    <text evidence="1">The sequence shown here is derived from an EMBL/GenBank/DDBJ whole genome shotgun (WGS) entry which is preliminary data.</text>
</comment>
<accession>A0AAE1GLH1</accession>
<proteinExistence type="predicted"/>
<evidence type="ECO:0000313" key="1">
    <source>
        <dbReference type="EMBL" id="KAK3894747.1"/>
    </source>
</evidence>
<reference evidence="1" key="1">
    <citation type="submission" date="2023-10" db="EMBL/GenBank/DDBJ databases">
        <title>Genome assemblies of two species of porcelain crab, Petrolisthes cinctipes and Petrolisthes manimaculis (Anomura: Porcellanidae).</title>
        <authorList>
            <person name="Angst P."/>
        </authorList>
    </citation>
    <scope>NUCLEOTIDE SEQUENCE</scope>
    <source>
        <strain evidence="1">PB745_01</strain>
        <tissue evidence="1">Gill</tissue>
    </source>
</reference>
<organism evidence="1 2">
    <name type="scientific">Petrolisthes cinctipes</name>
    <name type="common">Flat porcelain crab</name>
    <dbReference type="NCBI Taxonomy" id="88211"/>
    <lineage>
        <taxon>Eukaryota</taxon>
        <taxon>Metazoa</taxon>
        <taxon>Ecdysozoa</taxon>
        <taxon>Arthropoda</taxon>
        <taxon>Crustacea</taxon>
        <taxon>Multicrustacea</taxon>
        <taxon>Malacostraca</taxon>
        <taxon>Eumalacostraca</taxon>
        <taxon>Eucarida</taxon>
        <taxon>Decapoda</taxon>
        <taxon>Pleocyemata</taxon>
        <taxon>Anomura</taxon>
        <taxon>Galatheoidea</taxon>
        <taxon>Porcellanidae</taxon>
        <taxon>Petrolisthes</taxon>
    </lineage>
</organism>